<proteinExistence type="predicted"/>
<dbReference type="Proteomes" id="UP001250858">
    <property type="component" value="Chromosome"/>
</dbReference>
<keyword evidence="3" id="KW-1185">Reference proteome</keyword>
<gene>
    <name evidence="2" type="ORF">RGF97_20010</name>
</gene>
<keyword evidence="1" id="KW-0732">Signal</keyword>
<dbReference type="RefSeq" id="WP_128977149.1">
    <property type="nucleotide sequence ID" value="NZ_CP133762.1"/>
</dbReference>
<evidence type="ECO:0000256" key="1">
    <source>
        <dbReference type="SAM" id="SignalP"/>
    </source>
</evidence>
<protein>
    <recommendedName>
        <fullName evidence="4">Lipoprotein</fullName>
    </recommendedName>
</protein>
<accession>A0ABY9RY50</accession>
<name>A0ABY9RY50_9ACTN</name>
<sequence>MSATVSATARRDRRPRRAALVAVLSAAVALGATACGSSAGDSGGDKPKATGPFGDMSAAQILDKAVATTKGARSLTVVLDGKTADGPMKGHLSTDVQGRCTGTMTVGAAGAADLIRPVEPTDKHVYLRFDEAALKEQSKDEPAEVQAEVVKAMKGRWLMSDADSPDARDMLDLCDLKKMTADFEQDSAGAVKGTETTIDGTKALSLTLDYKDGEKDTFYVATEGKPYLLRVVTTGGDEPGTVSFTGFEKPVTATAPAMKDVIDEKTLG</sequence>
<evidence type="ECO:0000313" key="2">
    <source>
        <dbReference type="EMBL" id="WMX46658.1"/>
    </source>
</evidence>
<feature type="signal peptide" evidence="1">
    <location>
        <begin position="1"/>
        <end position="34"/>
    </location>
</feature>
<organism evidence="2 3">
    <name type="scientific">Streptomyces roseicoloratus</name>
    <dbReference type="NCBI Taxonomy" id="2508722"/>
    <lineage>
        <taxon>Bacteria</taxon>
        <taxon>Bacillati</taxon>
        <taxon>Actinomycetota</taxon>
        <taxon>Actinomycetes</taxon>
        <taxon>Kitasatosporales</taxon>
        <taxon>Streptomycetaceae</taxon>
        <taxon>Streptomyces</taxon>
    </lineage>
</organism>
<reference evidence="2 3" key="1">
    <citation type="submission" date="2023-09" db="EMBL/GenBank/DDBJ databases">
        <title>Complete genome of Streptomyces roseicoloratus T14.</title>
        <authorList>
            <person name="Bashizi T."/>
            <person name="Kim M.-J."/>
            <person name="Lee G."/>
            <person name="Tagele S.B."/>
            <person name="Shin J.-H."/>
        </authorList>
    </citation>
    <scope>NUCLEOTIDE SEQUENCE [LARGE SCALE GENOMIC DNA]</scope>
    <source>
        <strain evidence="2 3">T14</strain>
    </source>
</reference>
<dbReference type="Gene3D" id="2.50.20.20">
    <property type="match status" value="1"/>
</dbReference>
<feature type="chain" id="PRO_5046644941" description="Lipoprotein" evidence="1">
    <location>
        <begin position="35"/>
        <end position="268"/>
    </location>
</feature>
<evidence type="ECO:0000313" key="3">
    <source>
        <dbReference type="Proteomes" id="UP001250858"/>
    </source>
</evidence>
<evidence type="ECO:0008006" key="4">
    <source>
        <dbReference type="Google" id="ProtNLM"/>
    </source>
</evidence>
<dbReference type="EMBL" id="CP133762">
    <property type="protein sequence ID" value="WMX46658.1"/>
    <property type="molecule type" value="Genomic_DNA"/>
</dbReference>